<evidence type="ECO:0000313" key="2">
    <source>
        <dbReference type="EMBL" id="CAJ1931779.1"/>
    </source>
</evidence>
<evidence type="ECO:0000256" key="1">
    <source>
        <dbReference type="SAM" id="Phobius"/>
    </source>
</evidence>
<organism evidence="2 3">
    <name type="scientific">Sphenostylis stenocarpa</name>
    <dbReference type="NCBI Taxonomy" id="92480"/>
    <lineage>
        <taxon>Eukaryota</taxon>
        <taxon>Viridiplantae</taxon>
        <taxon>Streptophyta</taxon>
        <taxon>Embryophyta</taxon>
        <taxon>Tracheophyta</taxon>
        <taxon>Spermatophyta</taxon>
        <taxon>Magnoliopsida</taxon>
        <taxon>eudicotyledons</taxon>
        <taxon>Gunneridae</taxon>
        <taxon>Pentapetalae</taxon>
        <taxon>rosids</taxon>
        <taxon>fabids</taxon>
        <taxon>Fabales</taxon>
        <taxon>Fabaceae</taxon>
        <taxon>Papilionoideae</taxon>
        <taxon>50 kb inversion clade</taxon>
        <taxon>NPAAA clade</taxon>
        <taxon>indigoferoid/millettioid clade</taxon>
        <taxon>Phaseoleae</taxon>
        <taxon>Sphenostylis</taxon>
    </lineage>
</organism>
<evidence type="ECO:0000313" key="3">
    <source>
        <dbReference type="Proteomes" id="UP001189624"/>
    </source>
</evidence>
<gene>
    <name evidence="2" type="ORF">AYBTSS11_LOCUS5448</name>
</gene>
<feature type="transmembrane region" description="Helical" evidence="1">
    <location>
        <begin position="27"/>
        <end position="50"/>
    </location>
</feature>
<dbReference type="EMBL" id="OY731399">
    <property type="protein sequence ID" value="CAJ1931779.1"/>
    <property type="molecule type" value="Genomic_DNA"/>
</dbReference>
<dbReference type="Proteomes" id="UP001189624">
    <property type="component" value="Chromosome 2"/>
</dbReference>
<name>A0AA86RVL6_9FABA</name>
<keyword evidence="1" id="KW-1133">Transmembrane helix</keyword>
<protein>
    <submittedName>
        <fullName evidence="2">Uncharacterized protein</fullName>
    </submittedName>
</protein>
<dbReference type="AlphaFoldDB" id="A0AA86RVL6"/>
<accession>A0AA86RVL6</accession>
<reference evidence="2" key="1">
    <citation type="submission" date="2023-10" db="EMBL/GenBank/DDBJ databases">
        <authorList>
            <person name="Domelevo Entfellner J.-B."/>
        </authorList>
    </citation>
    <scope>NUCLEOTIDE SEQUENCE</scope>
</reference>
<proteinExistence type="predicted"/>
<keyword evidence="3" id="KW-1185">Reference proteome</keyword>
<keyword evidence="1" id="KW-0812">Transmembrane</keyword>
<sequence length="89" mass="10387">MFVFLFWVLKASVTVLKMLCKGVVNPYLAVHSIMMVPYLLMRFVMIGARVQKITIQLLRRTTFICTCHRNLRLKASHELELRVESEISC</sequence>
<keyword evidence="1" id="KW-0472">Membrane</keyword>
<dbReference type="Gramene" id="rna-AYBTSS11_LOCUS5448">
    <property type="protein sequence ID" value="CAJ1931779.1"/>
    <property type="gene ID" value="gene-AYBTSS11_LOCUS5448"/>
</dbReference>